<dbReference type="RefSeq" id="WP_111593025.1">
    <property type="nucleotide sequence ID" value="NZ_QLMA01000005.1"/>
</dbReference>
<keyword evidence="1" id="KW-0732">Signal</keyword>
<dbReference type="Proteomes" id="UP000249819">
    <property type="component" value="Unassembled WGS sequence"/>
</dbReference>
<evidence type="ECO:0000313" key="2">
    <source>
        <dbReference type="EMBL" id="RAJ79994.1"/>
    </source>
</evidence>
<comment type="caution">
    <text evidence="2">The sequence shown here is derived from an EMBL/GenBank/DDBJ whole genome shotgun (WGS) entry which is preliminary data.</text>
</comment>
<dbReference type="EMBL" id="QLMA01000005">
    <property type="protein sequence ID" value="RAJ79994.1"/>
    <property type="molecule type" value="Genomic_DNA"/>
</dbReference>
<organism evidence="2 3">
    <name type="scientific">Chitinophaga dinghuensis</name>
    <dbReference type="NCBI Taxonomy" id="1539050"/>
    <lineage>
        <taxon>Bacteria</taxon>
        <taxon>Pseudomonadati</taxon>
        <taxon>Bacteroidota</taxon>
        <taxon>Chitinophagia</taxon>
        <taxon>Chitinophagales</taxon>
        <taxon>Chitinophagaceae</taxon>
        <taxon>Chitinophaga</taxon>
    </lineage>
</organism>
<feature type="signal peptide" evidence="1">
    <location>
        <begin position="1"/>
        <end position="21"/>
    </location>
</feature>
<proteinExistence type="predicted"/>
<evidence type="ECO:0000256" key="1">
    <source>
        <dbReference type="SAM" id="SignalP"/>
    </source>
</evidence>
<evidence type="ECO:0000313" key="3">
    <source>
        <dbReference type="Proteomes" id="UP000249819"/>
    </source>
</evidence>
<gene>
    <name evidence="2" type="ORF">CLV59_105100</name>
</gene>
<dbReference type="PROSITE" id="PS51257">
    <property type="entry name" value="PROKAR_LIPOPROTEIN"/>
    <property type="match status" value="1"/>
</dbReference>
<feature type="chain" id="PRO_5016249007" evidence="1">
    <location>
        <begin position="22"/>
        <end position="164"/>
    </location>
</feature>
<reference evidence="2 3" key="1">
    <citation type="submission" date="2018-06" db="EMBL/GenBank/DDBJ databases">
        <title>Genomic Encyclopedia of Archaeal and Bacterial Type Strains, Phase II (KMG-II): from individual species to whole genera.</title>
        <authorList>
            <person name="Goeker M."/>
        </authorList>
    </citation>
    <scope>NUCLEOTIDE SEQUENCE [LARGE SCALE GENOMIC DNA]</scope>
    <source>
        <strain evidence="2 3">DSM 29821</strain>
    </source>
</reference>
<dbReference type="OrthoDB" id="9842002at2"/>
<accession>A0A327VYW3</accession>
<dbReference type="AlphaFoldDB" id="A0A327VYW3"/>
<name>A0A327VYW3_9BACT</name>
<protein>
    <submittedName>
        <fullName evidence="2">Uncharacterized protein</fullName>
    </submittedName>
</protein>
<keyword evidence="3" id="KW-1185">Reference proteome</keyword>
<sequence>MRRKFLSIGFFLAGITSVACAQTIFPNSKNDVLKTNMVIRTLNNQKSPDGQLSVRVGFHNYDDDKDYVTAKNDTMTNWSKGWQRDAKLTQSDQKYKLEDIQDTFIRLYMNPPTSEPCEVECTLSITFTDGDKVKTFKKIFSPITITADTAIRYVEVVDKSKVKK</sequence>